<sequence>MEKHIDFDLELKEKVIDSTKQISNSKIAIRLNHKRKGDLVKFRLTAVGKEEEIDLYIEEFNLSFNKSIKNGE</sequence>
<dbReference type="EMBL" id="CP022515">
    <property type="protein sequence ID" value="ASO06038.1"/>
    <property type="molecule type" value="Genomic_DNA"/>
</dbReference>
<dbReference type="AlphaFoldDB" id="A0A221UXZ0"/>
<dbReference type="Proteomes" id="UP000204551">
    <property type="component" value="Chromosome"/>
</dbReference>
<dbReference type="RefSeq" id="WP_093978632.1">
    <property type="nucleotide sequence ID" value="NZ_CP022515.1"/>
</dbReference>
<proteinExistence type="predicted"/>
<accession>A0A221UXZ0</accession>
<gene>
    <name evidence="1" type="ORF">AREALGSMS7_02595</name>
</gene>
<evidence type="ECO:0000313" key="2">
    <source>
        <dbReference type="Proteomes" id="UP000204551"/>
    </source>
</evidence>
<reference evidence="1 2" key="1">
    <citation type="submission" date="2017-07" db="EMBL/GenBank/DDBJ databases">
        <title>Genome Sequence of Arenibacter algicola Strain SMS7 Isolated from a culture of the Diatom Skeletonema marinoi.</title>
        <authorList>
            <person name="Topel M."/>
            <person name="Pinder M.I.M."/>
            <person name="Johansson O.N."/>
            <person name="Kourtchenko O."/>
            <person name="Godhe A."/>
            <person name="Clarke A.K."/>
        </authorList>
    </citation>
    <scope>NUCLEOTIDE SEQUENCE [LARGE SCALE GENOMIC DNA]</scope>
    <source>
        <strain evidence="1 2">SMS7</strain>
    </source>
</reference>
<dbReference type="KEGG" id="aalg:AREALGSMS7_02595"/>
<evidence type="ECO:0000313" key="1">
    <source>
        <dbReference type="EMBL" id="ASO06038.1"/>
    </source>
</evidence>
<protein>
    <submittedName>
        <fullName evidence="1">Uncharacterized protein</fullName>
    </submittedName>
</protein>
<organism evidence="1 2">
    <name type="scientific">Arenibacter algicola</name>
    <dbReference type="NCBI Taxonomy" id="616991"/>
    <lineage>
        <taxon>Bacteria</taxon>
        <taxon>Pseudomonadati</taxon>
        <taxon>Bacteroidota</taxon>
        <taxon>Flavobacteriia</taxon>
        <taxon>Flavobacteriales</taxon>
        <taxon>Flavobacteriaceae</taxon>
        <taxon>Arenibacter</taxon>
    </lineage>
</organism>
<name>A0A221UXZ0_9FLAO</name>